<name>A0A1D9NXU1_9FIRM</name>
<dbReference type="EMBL" id="CP017831">
    <property type="protein sequence ID" value="AOZ95073.1"/>
    <property type="molecule type" value="Genomic_DNA"/>
</dbReference>
<proteinExistence type="predicted"/>
<evidence type="ECO:0000313" key="1">
    <source>
        <dbReference type="EMBL" id="AOZ95073.1"/>
    </source>
</evidence>
<dbReference type="KEGG" id="bhu:bhn_I0037"/>
<dbReference type="RefSeq" id="WP_071174897.1">
    <property type="nucleotide sequence ID" value="NZ_CP017831.1"/>
</dbReference>
<reference evidence="2" key="1">
    <citation type="submission" date="2016-10" db="EMBL/GenBank/DDBJ databases">
        <title>The complete genome sequence of the rumen bacterium Butyrivibrio hungatei MB2003.</title>
        <authorList>
            <person name="Palevich N."/>
            <person name="Kelly W.J."/>
            <person name="Leahy S.C."/>
            <person name="Altermann E."/>
            <person name="Rakonjac J."/>
            <person name="Attwood G.T."/>
        </authorList>
    </citation>
    <scope>NUCLEOTIDE SEQUENCE [LARGE SCALE GENOMIC DNA]</scope>
    <source>
        <strain evidence="2">MB2003</strain>
    </source>
</reference>
<evidence type="ECO:0000313" key="2">
    <source>
        <dbReference type="Proteomes" id="UP000179284"/>
    </source>
</evidence>
<gene>
    <name evidence="1" type="ORF">bhn_I0037</name>
</gene>
<dbReference type="AlphaFoldDB" id="A0A1D9NXU1"/>
<accession>A0A1D9NXU1</accession>
<keyword evidence="2" id="KW-1185">Reference proteome</keyword>
<organism evidence="1 2">
    <name type="scientific">Butyrivibrio hungatei</name>
    <dbReference type="NCBI Taxonomy" id="185008"/>
    <lineage>
        <taxon>Bacteria</taxon>
        <taxon>Bacillati</taxon>
        <taxon>Bacillota</taxon>
        <taxon>Clostridia</taxon>
        <taxon>Lachnospirales</taxon>
        <taxon>Lachnospiraceae</taxon>
        <taxon>Butyrivibrio</taxon>
    </lineage>
</organism>
<protein>
    <submittedName>
        <fullName evidence="1">Uncharacterized protein</fullName>
    </submittedName>
</protein>
<sequence length="161" mass="19137">MYKKGDKVIILDYNGKPLIPKLVAEIEEVYGEDRVRLHLPDNACCLEFVDHFEKIDDKTYNEVLNAVLEREKELPVDLQLDIRKFASKHPRRRKDEILKMFDQDKRYVSVLNAYRGRVNMYGKENINEHFLFEYNEALYGIIETRTFFHELDDSIPVPVLD</sequence>
<dbReference type="OrthoDB" id="2000873at2"/>
<dbReference type="Proteomes" id="UP000179284">
    <property type="component" value="Chromosome I"/>
</dbReference>